<reference evidence="1" key="1">
    <citation type="submission" date="2021-01" db="EMBL/GenBank/DDBJ databases">
        <authorList>
            <person name="Corre E."/>
            <person name="Pelletier E."/>
            <person name="Niang G."/>
            <person name="Scheremetjew M."/>
            <person name="Finn R."/>
            <person name="Kale V."/>
            <person name="Holt S."/>
            <person name="Cochrane G."/>
            <person name="Meng A."/>
            <person name="Brown T."/>
            <person name="Cohen L."/>
        </authorList>
    </citation>
    <scope>NUCLEOTIDE SEQUENCE</scope>
    <source>
        <strain evidence="1">Clade-D-RCC1621</strain>
    </source>
</reference>
<protein>
    <recommendedName>
        <fullName evidence="2">EGF-like domain-containing protein</fullName>
    </recommendedName>
</protein>
<proteinExistence type="predicted"/>
<dbReference type="EMBL" id="HBFO01003358">
    <property type="protein sequence ID" value="CAD8811231.1"/>
    <property type="molecule type" value="Transcribed_RNA"/>
</dbReference>
<sequence length="723" mass="76631">MGSNDRRAPFASSRASSSSSSSSLKALAVFACVACVAASRARGAHAATWPLVKERRANVVEVENRDGGAMTIRANGGTSIRADAVVIEGDAYAEYEDTYDSVSARVYAMESTLATLREALSAADGALANNVTTCLEGKAALLDGLDQLELDITDRRFTPPTCNHVDGARNLIYVFDASAGHNVWQCVCKGDYTGTNCDVPPCDVSAYDLSGTCSGRKTMSSGESCDIDCGDGRVQTEPLKCTTSSDGLSTSLNAVEFPCPKTCDDCTACIGPDQAIAMDYTAHTGVNCAIPPCLTSSTTKTLTGACATDDDGLLPAGTTCDFDCAADTVQSTQMTCTFDGTESVLSDPPCEPCVDGYTGANCVTAPCDLTAWRSANSDMAIKMTTSDADTVDCTTSSYLPVGAVCNFYCDDSVMNEPLTCSEGGVFNEPECKACDECAACIDYSGNTRDYTGYSGDNCYRAPNCALTAPADGSLGDCDDTLDTGSSCVFSCDDGYYVSQATSCSSEAILTTGRCLRLLWNIQGSTGSVGIDGNEGTFGSAIWNQGGDSSYRGIGREEGDPDEEVRAGSRLWYYVAYAISVDTDGFYHVGVYANSDRDNDVLLVYESDTFQPSKPGLPNLRYGNDYAQIGNENFGEFPPWWDALTYNNKPSCFVYLEAAKPYTIVYMPYNSAEVIPDTIEVVCGNPDRDGPGQNYGYGGDIELLADTEYVRGECTMTAGVINDL</sequence>
<evidence type="ECO:0008006" key="2">
    <source>
        <dbReference type="Google" id="ProtNLM"/>
    </source>
</evidence>
<name>A0A7S0Z5E8_9CHLO</name>
<evidence type="ECO:0000313" key="1">
    <source>
        <dbReference type="EMBL" id="CAD8811231.1"/>
    </source>
</evidence>
<dbReference type="AlphaFoldDB" id="A0A7S0Z5E8"/>
<gene>
    <name evidence="1" type="ORF">OMED0930_LOCUS2325</name>
</gene>
<accession>A0A7S0Z5E8</accession>
<organism evidence="1">
    <name type="scientific">Ostreococcus mediterraneus</name>
    <dbReference type="NCBI Taxonomy" id="1486918"/>
    <lineage>
        <taxon>Eukaryota</taxon>
        <taxon>Viridiplantae</taxon>
        <taxon>Chlorophyta</taxon>
        <taxon>Mamiellophyceae</taxon>
        <taxon>Mamiellales</taxon>
        <taxon>Bathycoccaceae</taxon>
        <taxon>Ostreococcus</taxon>
    </lineage>
</organism>